<dbReference type="Proteomes" id="UP001597508">
    <property type="component" value="Unassembled WGS sequence"/>
</dbReference>
<organism evidence="1 2">
    <name type="scientific">Pseudotenacibaculum haliotis</name>
    <dbReference type="NCBI Taxonomy" id="1862138"/>
    <lineage>
        <taxon>Bacteria</taxon>
        <taxon>Pseudomonadati</taxon>
        <taxon>Bacteroidota</taxon>
        <taxon>Flavobacteriia</taxon>
        <taxon>Flavobacteriales</taxon>
        <taxon>Flavobacteriaceae</taxon>
        <taxon>Pseudotenacibaculum</taxon>
    </lineage>
</organism>
<protein>
    <submittedName>
        <fullName evidence="1">Uncharacterized protein</fullName>
    </submittedName>
</protein>
<dbReference type="EMBL" id="JBHULH010000001">
    <property type="protein sequence ID" value="MFD2566732.1"/>
    <property type="molecule type" value="Genomic_DNA"/>
</dbReference>
<gene>
    <name evidence="1" type="ORF">ACFSRZ_05075</name>
</gene>
<sequence>MFPDKHIVIRNLSNPLEVFKRLGDEFYNIMYPAQIYYGNLVMLLDVNIDPYKEKDLIWLKELLGDALSEIGETAYSVEAFDIEKLKYGEVTHKEIRTEFEEFVGTEKYRHFVLTLYEAFPLRDQLFFWQEELLEEFSTHFKRHVIQHSEVHKIFNHCPVHKVQLKSDTVAIVDGSKASHRIPYSLQEEFFPLANVDAPRNLEMFEYPEDIDVLYCEQCRKTRKEMSR</sequence>
<evidence type="ECO:0000313" key="1">
    <source>
        <dbReference type="EMBL" id="MFD2566732.1"/>
    </source>
</evidence>
<accession>A0ABW5LQP7</accession>
<keyword evidence="2" id="KW-1185">Reference proteome</keyword>
<proteinExistence type="predicted"/>
<dbReference type="RefSeq" id="WP_379665436.1">
    <property type="nucleotide sequence ID" value="NZ_JBHULH010000001.1"/>
</dbReference>
<reference evidence="2" key="1">
    <citation type="journal article" date="2019" name="Int. J. Syst. Evol. Microbiol.">
        <title>The Global Catalogue of Microorganisms (GCM) 10K type strain sequencing project: providing services to taxonomists for standard genome sequencing and annotation.</title>
        <authorList>
            <consortium name="The Broad Institute Genomics Platform"/>
            <consortium name="The Broad Institute Genome Sequencing Center for Infectious Disease"/>
            <person name="Wu L."/>
            <person name="Ma J."/>
        </authorList>
    </citation>
    <scope>NUCLEOTIDE SEQUENCE [LARGE SCALE GENOMIC DNA]</scope>
    <source>
        <strain evidence="2">KCTC 52127</strain>
    </source>
</reference>
<comment type="caution">
    <text evidence="1">The sequence shown here is derived from an EMBL/GenBank/DDBJ whole genome shotgun (WGS) entry which is preliminary data.</text>
</comment>
<name>A0ABW5LQP7_9FLAO</name>
<evidence type="ECO:0000313" key="2">
    <source>
        <dbReference type="Proteomes" id="UP001597508"/>
    </source>
</evidence>